<evidence type="ECO:0000313" key="4">
    <source>
        <dbReference type="Ensembl" id="ENSAPLP00000023164.1"/>
    </source>
</evidence>
<dbReference type="GeneTree" id="ENSGT00940000158469"/>
<dbReference type="STRING" id="8840.ENSAPLP00000023164"/>
<dbReference type="InterPro" id="IPR050198">
    <property type="entry name" value="Non-receptor_tyrosine_kinases"/>
</dbReference>
<evidence type="ECO:0000256" key="2">
    <source>
        <dbReference type="ARBA" id="ARBA00022840"/>
    </source>
</evidence>
<dbReference type="GO" id="GO:0005524">
    <property type="term" value="F:ATP binding"/>
    <property type="evidence" value="ECO:0007669"/>
    <property type="project" value="UniProtKB-KW"/>
</dbReference>
<dbReference type="Gene3D" id="1.10.510.10">
    <property type="entry name" value="Transferase(Phosphotransferase) domain 1"/>
    <property type="match status" value="1"/>
</dbReference>
<proteinExistence type="predicted"/>
<feature type="domain" description="Protein kinase" evidence="3">
    <location>
        <begin position="1"/>
        <end position="182"/>
    </location>
</feature>
<dbReference type="Pfam" id="PF07714">
    <property type="entry name" value="PK_Tyr_Ser-Thr"/>
    <property type="match status" value="1"/>
</dbReference>
<dbReference type="AlphaFoldDB" id="A0A493TBB3"/>
<dbReference type="InterPro" id="IPR000719">
    <property type="entry name" value="Prot_kinase_dom"/>
</dbReference>
<keyword evidence="2" id="KW-0067">ATP-binding</keyword>
<name>A0A493TBB3_ANAPP</name>
<keyword evidence="1" id="KW-0547">Nucleotide-binding</keyword>
<reference evidence="4" key="2">
    <citation type="submission" date="2025-08" db="UniProtKB">
        <authorList>
            <consortium name="Ensembl"/>
        </authorList>
    </citation>
    <scope>IDENTIFICATION</scope>
</reference>
<protein>
    <recommendedName>
        <fullName evidence="3">Protein kinase domain-containing protein</fullName>
    </recommendedName>
</protein>
<reference evidence="4" key="3">
    <citation type="submission" date="2025-09" db="UniProtKB">
        <authorList>
            <consortium name="Ensembl"/>
        </authorList>
    </citation>
    <scope>IDENTIFICATION</scope>
</reference>
<evidence type="ECO:0000256" key="1">
    <source>
        <dbReference type="ARBA" id="ARBA00022741"/>
    </source>
</evidence>
<dbReference type="OMA" id="WHEVFQE"/>
<dbReference type="PROSITE" id="PS50011">
    <property type="entry name" value="PROTEIN_KINASE_DOM"/>
    <property type="match status" value="1"/>
</dbReference>
<evidence type="ECO:0000313" key="5">
    <source>
        <dbReference type="Proteomes" id="UP000016666"/>
    </source>
</evidence>
<reference evidence="5" key="1">
    <citation type="submission" date="2017-10" db="EMBL/GenBank/DDBJ databases">
        <title>A new Pekin duck reference genome.</title>
        <authorList>
            <person name="Hou Z.-C."/>
            <person name="Zhou Z.-K."/>
            <person name="Zhu F."/>
            <person name="Hou S.-S."/>
        </authorList>
    </citation>
    <scope>NUCLEOTIDE SEQUENCE [LARGE SCALE GENOMIC DNA]</scope>
</reference>
<dbReference type="PANTHER" id="PTHR24418">
    <property type="entry name" value="TYROSINE-PROTEIN KINASE"/>
    <property type="match status" value="1"/>
</dbReference>
<sequence length="182" mass="21218">MANGCLLNFLRETRRRFQPAELLEMCKDVCEAMEYLESKQFLHRDLVGIQVKLGNQDGCPDPFVCCRYVLDDEYTSSMGTKFPVRWSPPEVLLYSKFSSKSDVWAFGVLMWEVYSLGKMPYERFNNSETTEHVIQGLRLYRPQQASERVYAIMYSCWHEKAEERPTFTALLAGILDITDEEP</sequence>
<dbReference type="PRINTS" id="PR00109">
    <property type="entry name" value="TYRKINASE"/>
</dbReference>
<accession>A0A493TBB3</accession>
<dbReference type="InterPro" id="IPR011009">
    <property type="entry name" value="Kinase-like_dom_sf"/>
</dbReference>
<dbReference type="Proteomes" id="UP000016666">
    <property type="component" value="Unassembled WGS sequence"/>
</dbReference>
<dbReference type="Ensembl" id="ENSAPLT00000027969.1">
    <property type="protein sequence ID" value="ENSAPLP00000023164.1"/>
    <property type="gene ID" value="ENSAPLG00000017469.1"/>
</dbReference>
<organism evidence="4 5">
    <name type="scientific">Anas platyrhynchos platyrhynchos</name>
    <name type="common">Northern mallard</name>
    <dbReference type="NCBI Taxonomy" id="8840"/>
    <lineage>
        <taxon>Eukaryota</taxon>
        <taxon>Metazoa</taxon>
        <taxon>Chordata</taxon>
        <taxon>Craniata</taxon>
        <taxon>Vertebrata</taxon>
        <taxon>Euteleostomi</taxon>
        <taxon>Archelosauria</taxon>
        <taxon>Archosauria</taxon>
        <taxon>Dinosauria</taxon>
        <taxon>Saurischia</taxon>
        <taxon>Theropoda</taxon>
        <taxon>Coelurosauria</taxon>
        <taxon>Aves</taxon>
        <taxon>Neognathae</taxon>
        <taxon>Galloanserae</taxon>
        <taxon>Anseriformes</taxon>
        <taxon>Anatidae</taxon>
        <taxon>Anatinae</taxon>
        <taxon>Anas</taxon>
    </lineage>
</organism>
<dbReference type="GO" id="GO:0004672">
    <property type="term" value="F:protein kinase activity"/>
    <property type="evidence" value="ECO:0007669"/>
    <property type="project" value="InterPro"/>
</dbReference>
<dbReference type="SUPFAM" id="SSF56112">
    <property type="entry name" value="Protein kinase-like (PK-like)"/>
    <property type="match status" value="1"/>
</dbReference>
<dbReference type="InterPro" id="IPR001245">
    <property type="entry name" value="Ser-Thr/Tyr_kinase_cat_dom"/>
</dbReference>
<keyword evidence="5" id="KW-1185">Reference proteome</keyword>
<evidence type="ECO:0000259" key="3">
    <source>
        <dbReference type="PROSITE" id="PS50011"/>
    </source>
</evidence>